<feature type="domain" description="F-box" evidence="1">
    <location>
        <begin position="6"/>
        <end position="38"/>
    </location>
</feature>
<protein>
    <recommendedName>
        <fullName evidence="1">F-box domain-containing protein</fullName>
    </recommendedName>
</protein>
<accession>A0AAP0FJL6</accession>
<dbReference type="Pfam" id="PF12937">
    <property type="entry name" value="F-box-like"/>
    <property type="match status" value="1"/>
</dbReference>
<dbReference type="PANTHER" id="PTHR31900">
    <property type="entry name" value="F-BOX/RNI SUPERFAMILY PROTEIN-RELATED"/>
    <property type="match status" value="1"/>
</dbReference>
<dbReference type="AlphaFoldDB" id="A0AAP0FJL6"/>
<gene>
    <name evidence="2" type="ORF">Scep_022978</name>
</gene>
<sequence length="425" mass="48842">MEKEEYLPEEIVDHIFSFLSNPKDLIQTSLVAKRWRRFWVSAPATALVFDVNGVPSFKFYNRFFEQRRRAISSSPTTTTTTIQILNIQCQRVWKDRFHNSISLALSHHVQQLCIYPAPRVGLLSVPISLFSAPNLKTLTLDSLYCPLQGEFPVTCPDLQSLLLKASLFGGFGSVLALRTPKLNKLEVYNVFKRENLLKLRTPKLSSLSFTNRASRVYGFTLVSTFEDIDIYEPAFKNMHLWFNHSRGISKRLRGSRARRGLSIDAASHARVSAKGKYQGLEKMTIALGKLFKLYGKLRSLELRASFELPENIDRFASLLMSNCSSIELLIIKVVSRPKSRFDVDFENVNDLPVSCTLNKLKYIVVQVKGLGYELELFRFLLHSAVNLQRMAIAWKRSKHQIGVFEQFRNTISQEYPRVQFLFRLS</sequence>
<evidence type="ECO:0000313" key="3">
    <source>
        <dbReference type="Proteomes" id="UP001419268"/>
    </source>
</evidence>
<organism evidence="2 3">
    <name type="scientific">Stephania cephalantha</name>
    <dbReference type="NCBI Taxonomy" id="152367"/>
    <lineage>
        <taxon>Eukaryota</taxon>
        <taxon>Viridiplantae</taxon>
        <taxon>Streptophyta</taxon>
        <taxon>Embryophyta</taxon>
        <taxon>Tracheophyta</taxon>
        <taxon>Spermatophyta</taxon>
        <taxon>Magnoliopsida</taxon>
        <taxon>Ranunculales</taxon>
        <taxon>Menispermaceae</taxon>
        <taxon>Menispermoideae</taxon>
        <taxon>Cissampelideae</taxon>
        <taxon>Stephania</taxon>
    </lineage>
</organism>
<reference evidence="2 3" key="1">
    <citation type="submission" date="2024-01" db="EMBL/GenBank/DDBJ databases">
        <title>Genome assemblies of Stephania.</title>
        <authorList>
            <person name="Yang L."/>
        </authorList>
    </citation>
    <scope>NUCLEOTIDE SEQUENCE [LARGE SCALE GENOMIC DNA]</scope>
    <source>
        <strain evidence="2">JXDWG</strain>
        <tissue evidence="2">Leaf</tissue>
    </source>
</reference>
<comment type="caution">
    <text evidence="2">The sequence shown here is derived from an EMBL/GenBank/DDBJ whole genome shotgun (WGS) entry which is preliminary data.</text>
</comment>
<proteinExistence type="predicted"/>
<dbReference type="Gene3D" id="1.20.1280.50">
    <property type="match status" value="1"/>
</dbReference>
<name>A0AAP0FJL6_9MAGN</name>
<evidence type="ECO:0000313" key="2">
    <source>
        <dbReference type="EMBL" id="KAK9106134.1"/>
    </source>
</evidence>
<keyword evidence="3" id="KW-1185">Reference proteome</keyword>
<dbReference type="InterPro" id="IPR036047">
    <property type="entry name" value="F-box-like_dom_sf"/>
</dbReference>
<dbReference type="PANTHER" id="PTHR31900:SF32">
    <property type="entry name" value="F-BOX_RNI_FBD-LIKE DOMAIN PROTEIN"/>
    <property type="match status" value="1"/>
</dbReference>
<dbReference type="EMBL" id="JBBNAG010000009">
    <property type="protein sequence ID" value="KAK9106134.1"/>
    <property type="molecule type" value="Genomic_DNA"/>
</dbReference>
<dbReference type="SUPFAM" id="SSF81383">
    <property type="entry name" value="F-box domain"/>
    <property type="match status" value="1"/>
</dbReference>
<evidence type="ECO:0000259" key="1">
    <source>
        <dbReference type="Pfam" id="PF12937"/>
    </source>
</evidence>
<dbReference type="Proteomes" id="UP001419268">
    <property type="component" value="Unassembled WGS sequence"/>
</dbReference>
<dbReference type="InterPro" id="IPR050232">
    <property type="entry name" value="FBL13/AtMIF1-like"/>
</dbReference>
<dbReference type="InterPro" id="IPR001810">
    <property type="entry name" value="F-box_dom"/>
</dbReference>